<dbReference type="Pfam" id="PF01757">
    <property type="entry name" value="Acyl_transf_3"/>
    <property type="match status" value="1"/>
</dbReference>
<organism evidence="3 4">
    <name type="scientific">Novosphingobium album</name>
    <name type="common">ex Liu et al. 2023</name>
    <dbReference type="NCBI Taxonomy" id="3031130"/>
    <lineage>
        <taxon>Bacteria</taxon>
        <taxon>Pseudomonadati</taxon>
        <taxon>Pseudomonadota</taxon>
        <taxon>Alphaproteobacteria</taxon>
        <taxon>Sphingomonadales</taxon>
        <taxon>Sphingomonadaceae</taxon>
        <taxon>Novosphingobium</taxon>
    </lineage>
</organism>
<keyword evidence="4" id="KW-1185">Reference proteome</keyword>
<dbReference type="GO" id="GO:0016746">
    <property type="term" value="F:acyltransferase activity"/>
    <property type="evidence" value="ECO:0007669"/>
    <property type="project" value="UniProtKB-KW"/>
</dbReference>
<evidence type="ECO:0000256" key="1">
    <source>
        <dbReference type="SAM" id="Phobius"/>
    </source>
</evidence>
<evidence type="ECO:0000259" key="2">
    <source>
        <dbReference type="Pfam" id="PF01757"/>
    </source>
</evidence>
<feature type="transmembrane region" description="Helical" evidence="1">
    <location>
        <begin position="234"/>
        <end position="251"/>
    </location>
</feature>
<dbReference type="PANTHER" id="PTHR36927">
    <property type="entry name" value="BLR4337 PROTEIN"/>
    <property type="match status" value="1"/>
</dbReference>
<feature type="transmembrane region" description="Helical" evidence="1">
    <location>
        <begin position="7"/>
        <end position="26"/>
    </location>
</feature>
<evidence type="ECO:0000313" key="4">
    <source>
        <dbReference type="Proteomes" id="UP001216253"/>
    </source>
</evidence>
<accession>A0ABT5WTT4</accession>
<sequence length="383" mass="42405">MDWLRIGAFGLLIIYHVGLVFAPWNFEPKDRAAYEWVTIPLVFTNSWRLSLLFAISGYASAALLARERVVGAFLRSRLARLGIPLAFGTALIVAPQPWAALAGEHGYPHGFGYFLIHDYFRFGRIDGVLVPDWAHLWFVGYLLVYTFVLGALWSLPPHLRSALRRGAERVLAGPWLLPAGMAFVLVARLLPPGWSDTRALVDDASAHAVYLSSFLFGVLLRRSEALRLAILRQWKIAGLLGLAGYLVVAGFEARFHGSVPRDLLAPFLIARAVQSWGMIVALFGIADRYWNRDGAWRATLAEAVFPFYIVHQTIIMLVNFWLADSAIGAPGRFAILIAATAGGCWLFYLVGREIGPLRPLIGLKRTHARAFPLHAPAEAVPAE</sequence>
<keyword evidence="3" id="KW-0808">Transferase</keyword>
<proteinExistence type="predicted"/>
<keyword evidence="1" id="KW-1133">Transmembrane helix</keyword>
<feature type="transmembrane region" description="Helical" evidence="1">
    <location>
        <begin position="175"/>
        <end position="192"/>
    </location>
</feature>
<dbReference type="Proteomes" id="UP001216253">
    <property type="component" value="Unassembled WGS sequence"/>
</dbReference>
<feature type="transmembrane region" description="Helical" evidence="1">
    <location>
        <begin position="298"/>
        <end position="321"/>
    </location>
</feature>
<feature type="transmembrane region" description="Helical" evidence="1">
    <location>
        <begin position="204"/>
        <end position="222"/>
    </location>
</feature>
<name>A0ABT5WTT4_9SPHN</name>
<protein>
    <submittedName>
        <fullName evidence="3">Acyltransferase</fullName>
    </submittedName>
</protein>
<feature type="domain" description="Acyltransferase 3" evidence="2">
    <location>
        <begin position="1"/>
        <end position="348"/>
    </location>
</feature>
<evidence type="ECO:0000313" key="3">
    <source>
        <dbReference type="EMBL" id="MDE8653291.1"/>
    </source>
</evidence>
<keyword evidence="1" id="KW-0812">Transmembrane</keyword>
<dbReference type="InterPro" id="IPR002656">
    <property type="entry name" value="Acyl_transf_3_dom"/>
</dbReference>
<feature type="transmembrane region" description="Helical" evidence="1">
    <location>
        <begin position="78"/>
        <end position="98"/>
    </location>
</feature>
<dbReference type="InterPro" id="IPR050623">
    <property type="entry name" value="Glucan_succinyl_AcylTrfase"/>
</dbReference>
<gene>
    <name evidence="3" type="ORF">PYV00_16450</name>
</gene>
<feature type="transmembrane region" description="Helical" evidence="1">
    <location>
        <begin position="263"/>
        <end position="286"/>
    </location>
</feature>
<dbReference type="EMBL" id="JARESE010000056">
    <property type="protein sequence ID" value="MDE8653291.1"/>
    <property type="molecule type" value="Genomic_DNA"/>
</dbReference>
<comment type="caution">
    <text evidence="3">The sequence shown here is derived from an EMBL/GenBank/DDBJ whole genome shotgun (WGS) entry which is preliminary data.</text>
</comment>
<keyword evidence="1" id="KW-0472">Membrane</keyword>
<dbReference type="PANTHER" id="PTHR36927:SF3">
    <property type="entry name" value="GLUCANS BIOSYNTHESIS PROTEIN C"/>
    <property type="match status" value="1"/>
</dbReference>
<feature type="transmembrane region" description="Helical" evidence="1">
    <location>
        <begin position="46"/>
        <end position="66"/>
    </location>
</feature>
<keyword evidence="3" id="KW-0012">Acyltransferase</keyword>
<feature type="transmembrane region" description="Helical" evidence="1">
    <location>
        <begin position="134"/>
        <end position="155"/>
    </location>
</feature>
<feature type="transmembrane region" description="Helical" evidence="1">
    <location>
        <begin position="333"/>
        <end position="351"/>
    </location>
</feature>
<dbReference type="RefSeq" id="WP_275229401.1">
    <property type="nucleotide sequence ID" value="NZ_JARESE010000056.1"/>
</dbReference>
<reference evidence="3 4" key="1">
    <citation type="submission" date="2023-03" db="EMBL/GenBank/DDBJ databases">
        <title>NovoSphingobium album sp. nov. isolated from polycyclic aromatic hydrocarbons- and heavy-metal polluted soil.</title>
        <authorList>
            <person name="Liu Z."/>
            <person name="Wang K."/>
        </authorList>
    </citation>
    <scope>NUCLEOTIDE SEQUENCE [LARGE SCALE GENOMIC DNA]</scope>
    <source>
        <strain evidence="3 4">H3SJ31-1</strain>
    </source>
</reference>